<evidence type="ECO:0000313" key="2">
    <source>
        <dbReference type="Proteomes" id="UP000256970"/>
    </source>
</evidence>
<accession>A0A383VZJ3</accession>
<organism evidence="1 2">
    <name type="scientific">Tetradesmus obliquus</name>
    <name type="common">Green alga</name>
    <name type="synonym">Acutodesmus obliquus</name>
    <dbReference type="NCBI Taxonomy" id="3088"/>
    <lineage>
        <taxon>Eukaryota</taxon>
        <taxon>Viridiplantae</taxon>
        <taxon>Chlorophyta</taxon>
        <taxon>core chlorophytes</taxon>
        <taxon>Chlorophyceae</taxon>
        <taxon>CS clade</taxon>
        <taxon>Sphaeropleales</taxon>
        <taxon>Scenedesmaceae</taxon>
        <taxon>Tetradesmus</taxon>
    </lineage>
</organism>
<dbReference type="EMBL" id="FNXT01001016">
    <property type="protein sequence ID" value="SZX70858.1"/>
    <property type="molecule type" value="Genomic_DNA"/>
</dbReference>
<proteinExistence type="predicted"/>
<protein>
    <submittedName>
        <fullName evidence="1">Uncharacterized protein</fullName>
    </submittedName>
</protein>
<reference evidence="1 2" key="1">
    <citation type="submission" date="2016-10" db="EMBL/GenBank/DDBJ databases">
        <authorList>
            <person name="Cai Z."/>
        </authorList>
    </citation>
    <scope>NUCLEOTIDE SEQUENCE [LARGE SCALE GENOMIC DNA]</scope>
</reference>
<gene>
    <name evidence="1" type="ORF">BQ4739_LOCUS11022</name>
</gene>
<sequence>MPCMPADVIEAVLDTGARMDMQQLAAAARCRVLGLEAWVKVCKTMRVKSGLPAVVESVCTAVAGDRLSFSSRQVTAANVQDLLHIAVNKSDTTAATQLLTFLRLPRSSQGHAALLQQLTPALLLHLLCTAVERQHVCVVEQLLRLPAVQQLQPADVAAVIQAALTPGRSMVMLTALCKPPLSPLLDAANCESSIAAAMLANSASVAHHGVALLCSCAAARALQPAALARLLAAALTAYGGDALKGYCSHMLVLPLLGLPGAQALPAASVAALLRQALSCVSHPLSRLESFRFLLSLPAAGSMDQATLAGVLQATLQDAAYPAALAMCEQLSGMQLLDAATISSLLQTIIQQSGSISYALGGDLDADADGDPEGLVADVPVINKLCELPAAALLDPEPLIRQAVQLRALRVLPCLCRQLQLSVSSLTAMLQSAAHDKEYGVLKLLLASAAAQQLSRESLAQLLECTVEAAEEDAAVALLQLPAAQQLEVGTAAALLDCAVKQQCCRVCSLLVKLPAAAQLSPQQLAGLLQAAVARQLHNLAEQLCLLPPAMQLELQFVAEQLTAALELGASCDCVEAICGLLVADHQRQQALTAESLDALLQLAMQRRQLRPVALLLCTPAAVQQLSPQRLQALLLHATQQHNDNSVEILSQMAAAHSISHEGVEQIMTAAIRVGCCGMLMDLCELAETLPADAVCRLLRTALNLQWTEGVEVLSVHLQAAEELPGCSVQQLLESAIQQLDGEAAVYLLGLKGAQELQPQQLLQLLQLALRLRLAEPLDAMCRLQPAWLLSASQIEETLDLALRMRACGDQAVVRLLDLPGAQQLSSSSVSLLLQQAGQHGAKQAVVRLCELPGAQHLGPDAAAAALSFGVVEQLDSPAIVALSGLPGAQQLPASAVAGMLRSLMRRDSYSVPASTTLLAQQLLQLPAAAGIPADEVTELLQLGSQRKMSAEVMQQLFTLHAAAMRRPHA</sequence>
<dbReference type="AlphaFoldDB" id="A0A383VZJ3"/>
<dbReference type="Proteomes" id="UP000256970">
    <property type="component" value="Unassembled WGS sequence"/>
</dbReference>
<keyword evidence="2" id="KW-1185">Reference proteome</keyword>
<name>A0A383VZJ3_TETOB</name>
<evidence type="ECO:0000313" key="1">
    <source>
        <dbReference type="EMBL" id="SZX70858.1"/>
    </source>
</evidence>